<dbReference type="GO" id="GO:0046872">
    <property type="term" value="F:metal ion binding"/>
    <property type="evidence" value="ECO:0000318"/>
    <property type="project" value="GO_Central"/>
</dbReference>
<keyword evidence="1" id="KW-0479">Metal-binding</keyword>
<reference evidence="4 5" key="2">
    <citation type="journal article" date="2017" name="Genome Biol.">
        <title>New reference genome sequences of hot pepper reveal the massive evolution of plant disease-resistance genes by retroduplication.</title>
        <authorList>
            <person name="Kim S."/>
            <person name="Park J."/>
            <person name="Yeom S.I."/>
            <person name="Kim Y.M."/>
            <person name="Seo E."/>
            <person name="Kim K.T."/>
            <person name="Kim M.S."/>
            <person name="Lee J.M."/>
            <person name="Cheong K."/>
            <person name="Shin H.S."/>
            <person name="Kim S.B."/>
            <person name="Han K."/>
            <person name="Lee J."/>
            <person name="Park M."/>
            <person name="Lee H.A."/>
            <person name="Lee H.Y."/>
            <person name="Lee Y."/>
            <person name="Oh S."/>
            <person name="Lee J.H."/>
            <person name="Choi E."/>
            <person name="Choi E."/>
            <person name="Lee S.E."/>
            <person name="Jeon J."/>
            <person name="Kim H."/>
            <person name="Choi G."/>
            <person name="Song H."/>
            <person name="Lee J."/>
            <person name="Lee S.C."/>
            <person name="Kwon J.K."/>
            <person name="Lee H.Y."/>
            <person name="Koo N."/>
            <person name="Hong Y."/>
            <person name="Kim R.W."/>
            <person name="Kang W.H."/>
            <person name="Huh J.H."/>
            <person name="Kang B.C."/>
            <person name="Yang T.J."/>
            <person name="Lee Y.H."/>
            <person name="Bennetzen J.L."/>
            <person name="Choi D."/>
        </authorList>
    </citation>
    <scope>NUCLEOTIDE SEQUENCE [LARGE SCALE GENOMIC DNA]</scope>
    <source>
        <strain evidence="5">cv. CM334</strain>
    </source>
</reference>
<dbReference type="InterPro" id="IPR013785">
    <property type="entry name" value="Aldolase_TIM"/>
</dbReference>
<dbReference type="EMBL" id="AYRZ02000069">
    <property type="protein sequence ID" value="PHT62611.1"/>
    <property type="molecule type" value="Genomic_DNA"/>
</dbReference>
<dbReference type="Proteomes" id="UP000222542">
    <property type="component" value="Unassembled WGS sequence"/>
</dbReference>
<dbReference type="GO" id="GO:0009052">
    <property type="term" value="P:pentose-phosphate shunt, non-oxidative branch"/>
    <property type="evidence" value="ECO:0000318"/>
    <property type="project" value="GO_Central"/>
</dbReference>
<dbReference type="STRING" id="4072.A0A2G2XZ49"/>
<evidence type="ECO:0000256" key="2">
    <source>
        <dbReference type="ARBA" id="ARBA00023235"/>
    </source>
</evidence>
<gene>
    <name evidence="4" type="ORF">T459_33506</name>
</gene>
<dbReference type="GO" id="GO:0005829">
    <property type="term" value="C:cytosol"/>
    <property type="evidence" value="ECO:0000318"/>
    <property type="project" value="GO_Central"/>
</dbReference>
<evidence type="ECO:0000313" key="4">
    <source>
        <dbReference type="EMBL" id="PHT62611.1"/>
    </source>
</evidence>
<dbReference type="PANTHER" id="PTHR11749">
    <property type="entry name" value="RIBULOSE-5-PHOSPHATE-3-EPIMERASE"/>
    <property type="match status" value="1"/>
</dbReference>
<keyword evidence="5" id="KW-1185">Reference proteome</keyword>
<evidence type="ECO:0000256" key="1">
    <source>
        <dbReference type="ARBA" id="ARBA00022723"/>
    </source>
</evidence>
<dbReference type="Pfam" id="PF00834">
    <property type="entry name" value="Ribul_P_3_epim"/>
    <property type="match status" value="1"/>
</dbReference>
<name>A0A2G2XZ49_CAPAN</name>
<sequence>MGRKIRHDEMHVKKKKNPTDKDVWVEPRAKVAHDKYMQLVREYHSTQPPKSQGDRIPEEVEEELWRETNEKIGSKKTSHLTLGIDHGLYSSSIKALGDHQGDVLANNGIGIVGFFEDKNILVTGATGFLAKAAGHVLIMSVNPGFEGQSFIESQVKKISDLEESALSGLNPWIEVDGRVGPKNAYKGLNPWIEVDGGVGPKNAYKEMDIVQMKLKGKKKNQGSNDYAKFQTSILEATF</sequence>
<comment type="caution">
    <text evidence="4">The sequence shown here is derived from an EMBL/GenBank/DDBJ whole genome shotgun (WGS) entry which is preliminary data.</text>
</comment>
<evidence type="ECO:0000313" key="5">
    <source>
        <dbReference type="Proteomes" id="UP000222542"/>
    </source>
</evidence>
<keyword evidence="2" id="KW-0413">Isomerase</keyword>
<dbReference type="InterPro" id="IPR011060">
    <property type="entry name" value="RibuloseP-bd_barrel"/>
</dbReference>
<dbReference type="PROSITE" id="PS01086">
    <property type="entry name" value="RIBUL_P_3_EPIMER_2"/>
    <property type="match status" value="1"/>
</dbReference>
<protein>
    <submittedName>
        <fullName evidence="4">Ribulose-phosphate 3-epimerase, chloroplastic</fullName>
    </submittedName>
</protein>
<reference evidence="4 5" key="1">
    <citation type="journal article" date="2014" name="Nat. Genet.">
        <title>Genome sequence of the hot pepper provides insights into the evolution of pungency in Capsicum species.</title>
        <authorList>
            <person name="Kim S."/>
            <person name="Park M."/>
            <person name="Yeom S.I."/>
            <person name="Kim Y.M."/>
            <person name="Lee J.M."/>
            <person name="Lee H.A."/>
            <person name="Seo E."/>
            <person name="Choi J."/>
            <person name="Cheong K."/>
            <person name="Kim K.T."/>
            <person name="Jung K."/>
            <person name="Lee G.W."/>
            <person name="Oh S.K."/>
            <person name="Bae C."/>
            <person name="Kim S.B."/>
            <person name="Lee H.Y."/>
            <person name="Kim S.Y."/>
            <person name="Kim M.S."/>
            <person name="Kang B.C."/>
            <person name="Jo Y.D."/>
            <person name="Yang H.B."/>
            <person name="Jeong H.J."/>
            <person name="Kang W.H."/>
            <person name="Kwon J.K."/>
            <person name="Shin C."/>
            <person name="Lim J.Y."/>
            <person name="Park J.H."/>
            <person name="Huh J.H."/>
            <person name="Kim J.S."/>
            <person name="Kim B.D."/>
            <person name="Cohen O."/>
            <person name="Paran I."/>
            <person name="Suh M.C."/>
            <person name="Lee S.B."/>
            <person name="Kim Y.K."/>
            <person name="Shin Y."/>
            <person name="Noh S.J."/>
            <person name="Park J."/>
            <person name="Seo Y.S."/>
            <person name="Kwon S.Y."/>
            <person name="Kim H.A."/>
            <person name="Park J.M."/>
            <person name="Kim H.J."/>
            <person name="Choi S.B."/>
            <person name="Bosland P.W."/>
            <person name="Reeves G."/>
            <person name="Jo S.H."/>
            <person name="Lee B.W."/>
            <person name="Cho H.T."/>
            <person name="Choi H.S."/>
            <person name="Lee M.S."/>
            <person name="Yu Y."/>
            <person name="Do Choi Y."/>
            <person name="Park B.S."/>
            <person name="van Deynze A."/>
            <person name="Ashrafi H."/>
            <person name="Hill T."/>
            <person name="Kim W.T."/>
            <person name="Pai H.S."/>
            <person name="Ahn H.K."/>
            <person name="Yeam I."/>
            <person name="Giovannoni J.J."/>
            <person name="Rose J.K."/>
            <person name="Sorensen I."/>
            <person name="Lee S.J."/>
            <person name="Kim R.W."/>
            <person name="Choi I.Y."/>
            <person name="Choi B.S."/>
            <person name="Lim J.S."/>
            <person name="Lee Y.H."/>
            <person name="Choi D."/>
        </authorList>
    </citation>
    <scope>NUCLEOTIDE SEQUENCE [LARGE SCALE GENOMIC DNA]</scope>
    <source>
        <strain evidence="5">cv. CM334</strain>
    </source>
</reference>
<dbReference type="Gramene" id="PHT62611">
    <property type="protein sequence ID" value="PHT62611"/>
    <property type="gene ID" value="T459_33506"/>
</dbReference>
<dbReference type="SUPFAM" id="SSF51366">
    <property type="entry name" value="Ribulose-phoshate binding barrel"/>
    <property type="match status" value="1"/>
</dbReference>
<feature type="region of interest" description="Disordered" evidence="3">
    <location>
        <begin position="1"/>
        <end position="22"/>
    </location>
</feature>
<organism evidence="4 5">
    <name type="scientific">Capsicum annuum</name>
    <name type="common">Capsicum pepper</name>
    <dbReference type="NCBI Taxonomy" id="4072"/>
    <lineage>
        <taxon>Eukaryota</taxon>
        <taxon>Viridiplantae</taxon>
        <taxon>Streptophyta</taxon>
        <taxon>Embryophyta</taxon>
        <taxon>Tracheophyta</taxon>
        <taxon>Spermatophyta</taxon>
        <taxon>Magnoliopsida</taxon>
        <taxon>eudicotyledons</taxon>
        <taxon>Gunneridae</taxon>
        <taxon>Pentapetalae</taxon>
        <taxon>asterids</taxon>
        <taxon>lamiids</taxon>
        <taxon>Solanales</taxon>
        <taxon>Solanaceae</taxon>
        <taxon>Solanoideae</taxon>
        <taxon>Capsiceae</taxon>
        <taxon>Capsicum</taxon>
    </lineage>
</organism>
<proteinExistence type="predicted"/>
<dbReference type="Gene3D" id="3.20.20.70">
    <property type="entry name" value="Aldolase class I"/>
    <property type="match status" value="1"/>
</dbReference>
<dbReference type="InterPro" id="IPR000056">
    <property type="entry name" value="Ribul_P_3_epim-like"/>
</dbReference>
<evidence type="ECO:0000256" key="3">
    <source>
        <dbReference type="SAM" id="MobiDB-lite"/>
    </source>
</evidence>
<dbReference type="GO" id="GO:0004750">
    <property type="term" value="F:D-ribulose-phosphate 3-epimerase activity"/>
    <property type="evidence" value="ECO:0000318"/>
    <property type="project" value="GO_Central"/>
</dbReference>
<dbReference type="GO" id="GO:0005975">
    <property type="term" value="P:carbohydrate metabolic process"/>
    <property type="evidence" value="ECO:0000318"/>
    <property type="project" value="GO_Central"/>
</dbReference>
<accession>A0A2G2XZ49</accession>
<dbReference type="AlphaFoldDB" id="A0A2G2XZ49"/>